<sequence length="718" mass="78167">MENGWTEMEVGADGVAVITIVHPPINSLSFQILESLEKNLKEAIERDDVKGIVLAGAAGMLSGGFDIGGLRGIQEGKIVQPETGYLAVDLITGILEGSIKPLVSAINGLAIGGGLEISMACHARISTSTADIGLPELTVGVIPGFGGTQRLPRLVGLPKALEMILMSKIIKGNEAHRLGLVDAIAPPDELLDTARRWALDIAECRRPWIKTLDQSDKLVPIDEARNIFYSARAQARKQSAYNQLPLDCIDVIEEGIVSGSLAGLWKEAHIFQKLIFSAESKNLVHVFFARQEILPIPGINYSGPVPPREINKIAVVGGGQMGSGIVTALILSNFCVILKEIDDNFLQEGLDRVQVNLRSQIEEGKLNPEEFDKTFSLLTGVLDYQSFKDVDMVIEAVSEDVSLKQQIFVELEKNCPSNCVLATATSAIDLNLIGEKTNCPDRIIGAHFFSPAHIMPLLEIVHTPKTSPEIVADLVNVAAKIQKIPVTVGNCTGFAVTRMLFPCTQSALFLVDHGLNIYRIDNAITKFGMQMGPFRLMDSIGFGDAIEVGDQFLQSFPKRCYKSMLIPLMFEDKRTGEATGKGIYIYDDNGEANPDHEIQNYIEKSRNISGTQLDPEIVNLSEKEIVEMLLFPTINEACRILEEGIAAKASHLDIASIMALGFPAFRGGAMFWADSLGAGYIHTKLENWAKKYGNFFEPSSFLAERAAKSLALSAQGSI</sequence>
<evidence type="ECO:0000313" key="1">
    <source>
        <dbReference type="EMBL" id="KAH7679800.1"/>
    </source>
</evidence>
<keyword evidence="2" id="KW-1185">Reference proteome</keyword>
<dbReference type="EMBL" id="CM037016">
    <property type="protein sequence ID" value="KAH7679800.1"/>
    <property type="molecule type" value="Genomic_DNA"/>
</dbReference>
<dbReference type="EC" id="1.1.1.35" evidence="1"/>
<proteinExistence type="predicted"/>
<dbReference type="EC" id="5.3.3.8" evidence="1"/>
<reference evidence="2" key="1">
    <citation type="journal article" date="2022" name="Nat. Commun.">
        <title>Chromosome evolution and the genetic basis of agronomically important traits in greater yam.</title>
        <authorList>
            <person name="Bredeson J.V."/>
            <person name="Lyons J.B."/>
            <person name="Oniyinde I.O."/>
            <person name="Okereke N.R."/>
            <person name="Kolade O."/>
            <person name="Nnabue I."/>
            <person name="Nwadili C.O."/>
            <person name="Hribova E."/>
            <person name="Parker M."/>
            <person name="Nwogha J."/>
            <person name="Shu S."/>
            <person name="Carlson J."/>
            <person name="Kariba R."/>
            <person name="Muthemba S."/>
            <person name="Knop K."/>
            <person name="Barton G.J."/>
            <person name="Sherwood A.V."/>
            <person name="Lopez-Montes A."/>
            <person name="Asiedu R."/>
            <person name="Jamnadass R."/>
            <person name="Muchugi A."/>
            <person name="Goodstein D."/>
            <person name="Egesi C.N."/>
            <person name="Featherston J."/>
            <person name="Asfaw A."/>
            <person name="Simpson G.G."/>
            <person name="Dolezel J."/>
            <person name="Hendre P.S."/>
            <person name="Van Deynze A."/>
            <person name="Kumar P.L."/>
            <person name="Obidiegwu J.E."/>
            <person name="Bhattacharjee R."/>
            <person name="Rokhsar D.S."/>
        </authorList>
    </citation>
    <scope>NUCLEOTIDE SEQUENCE [LARGE SCALE GENOMIC DNA]</scope>
    <source>
        <strain evidence="2">cv. TDa95/00328</strain>
    </source>
</reference>
<name>A0ACB7VYT1_DIOAL</name>
<organism evidence="1 2">
    <name type="scientific">Dioscorea alata</name>
    <name type="common">Purple yam</name>
    <dbReference type="NCBI Taxonomy" id="55571"/>
    <lineage>
        <taxon>Eukaryota</taxon>
        <taxon>Viridiplantae</taxon>
        <taxon>Streptophyta</taxon>
        <taxon>Embryophyta</taxon>
        <taxon>Tracheophyta</taxon>
        <taxon>Spermatophyta</taxon>
        <taxon>Magnoliopsida</taxon>
        <taxon>Liliopsida</taxon>
        <taxon>Dioscoreales</taxon>
        <taxon>Dioscoreaceae</taxon>
        <taxon>Dioscorea</taxon>
    </lineage>
</organism>
<keyword evidence="1" id="KW-0456">Lyase</keyword>
<keyword evidence="1" id="KW-0560">Oxidoreductase</keyword>
<protein>
    <submittedName>
        <fullName evidence="1">3-hydroxyacyl-CoA dehydrogenase protein</fullName>
        <ecNumber evidence="1">1.1.1.35</ecNumber>
        <ecNumber evidence="1">4.2.1.17</ecNumber>
        <ecNumber evidence="1">5.1.2.3</ecNumber>
        <ecNumber evidence="1">5.3.3.8</ecNumber>
    </submittedName>
</protein>
<keyword evidence="1" id="KW-0413">Isomerase</keyword>
<gene>
    <name evidence="1" type="ORF">IHE45_06G082500</name>
</gene>
<dbReference type="Proteomes" id="UP000827976">
    <property type="component" value="Chromosome 6"/>
</dbReference>
<evidence type="ECO:0000313" key="2">
    <source>
        <dbReference type="Proteomes" id="UP000827976"/>
    </source>
</evidence>
<dbReference type="EC" id="4.2.1.17" evidence="1"/>
<dbReference type="EC" id="5.1.2.3" evidence="1"/>
<comment type="caution">
    <text evidence="1">The sequence shown here is derived from an EMBL/GenBank/DDBJ whole genome shotgun (WGS) entry which is preliminary data.</text>
</comment>
<accession>A0ACB7VYT1</accession>